<dbReference type="AlphaFoldDB" id="A0A0H3AC65"/>
<evidence type="ECO:0000313" key="3">
    <source>
        <dbReference type="Proteomes" id="UP000009173"/>
    </source>
</evidence>
<keyword evidence="1" id="KW-1133">Transmembrane helix</keyword>
<feature type="transmembrane region" description="Helical" evidence="1">
    <location>
        <begin position="5"/>
        <end position="25"/>
    </location>
</feature>
<keyword evidence="1" id="KW-0472">Membrane</keyword>
<evidence type="ECO:0000313" key="2">
    <source>
        <dbReference type="EMBL" id="ABM29937.1"/>
    </source>
</evidence>
<protein>
    <submittedName>
        <fullName evidence="2">Uncharacterized protein</fullName>
    </submittedName>
</protein>
<evidence type="ECO:0000256" key="1">
    <source>
        <dbReference type="SAM" id="Phobius"/>
    </source>
</evidence>
<name>A0A0H3AC65_NITV4</name>
<gene>
    <name evidence="2" type="ordered locus">Dvul_2926</name>
</gene>
<accession>A0A0H3AC65</accession>
<reference evidence="3" key="1">
    <citation type="journal article" date="2009" name="Environ. Microbiol.">
        <title>Contribution of mobile genetic elements to Desulfovibrio vulgaris genome plasticity.</title>
        <authorList>
            <person name="Walker C.B."/>
            <person name="Stolyar S."/>
            <person name="Chivian D."/>
            <person name="Pinel N."/>
            <person name="Gabster J.A."/>
            <person name="Dehal P.S."/>
            <person name="He Z."/>
            <person name="Yang Z.K."/>
            <person name="Yen H.C."/>
            <person name="Zhou J."/>
            <person name="Wall J.D."/>
            <person name="Hazen T.C."/>
            <person name="Arkin A.P."/>
            <person name="Stahl D.A."/>
        </authorList>
    </citation>
    <scope>NUCLEOTIDE SEQUENCE [LARGE SCALE GENOMIC DNA]</scope>
    <source>
        <strain evidence="3">DP4</strain>
    </source>
</reference>
<organism evidence="2 3">
    <name type="scientific">Nitratidesulfovibrio vulgaris (strain DP4)</name>
    <name type="common">Desulfovibrio vulgaris</name>
    <dbReference type="NCBI Taxonomy" id="391774"/>
    <lineage>
        <taxon>Bacteria</taxon>
        <taxon>Pseudomonadati</taxon>
        <taxon>Thermodesulfobacteriota</taxon>
        <taxon>Desulfovibrionia</taxon>
        <taxon>Desulfovibrionales</taxon>
        <taxon>Desulfovibrionaceae</taxon>
        <taxon>Nitratidesulfovibrio</taxon>
    </lineage>
</organism>
<dbReference type="EMBL" id="CP000527">
    <property type="protein sequence ID" value="ABM29937.1"/>
    <property type="molecule type" value="Genomic_DNA"/>
</dbReference>
<dbReference type="RefSeq" id="WP_010937346.1">
    <property type="nucleotide sequence ID" value="NC_008751.1"/>
</dbReference>
<keyword evidence="1" id="KW-0812">Transmembrane</keyword>
<feature type="transmembrane region" description="Helical" evidence="1">
    <location>
        <begin position="31"/>
        <end position="48"/>
    </location>
</feature>
<sequence>MDSYIVRGILIGGSVGVIAALLGFSDSIPRAFGVGMVGGFFAGITLESRRRKRPSGK</sequence>
<dbReference type="Proteomes" id="UP000009173">
    <property type="component" value="Chromosome"/>
</dbReference>
<proteinExistence type="predicted"/>
<dbReference type="KEGG" id="dvl:Dvul_2926"/>
<dbReference type="HOGENOM" id="CLU_205133_0_0_7"/>